<dbReference type="AlphaFoldDB" id="A0A833Z0G1"/>
<evidence type="ECO:0000313" key="2">
    <source>
        <dbReference type="EMBL" id="KAF6084343.1"/>
    </source>
</evidence>
<comment type="caution">
    <text evidence="2">The sequence shown here is derived from an EMBL/GenBank/DDBJ whole genome shotgun (WGS) entry which is preliminary data.</text>
</comment>
<organism evidence="2 3">
    <name type="scientific">Phyllostomus discolor</name>
    <name type="common">pale spear-nosed bat</name>
    <dbReference type="NCBI Taxonomy" id="89673"/>
    <lineage>
        <taxon>Eukaryota</taxon>
        <taxon>Metazoa</taxon>
        <taxon>Chordata</taxon>
        <taxon>Craniata</taxon>
        <taxon>Vertebrata</taxon>
        <taxon>Euteleostomi</taxon>
        <taxon>Mammalia</taxon>
        <taxon>Eutheria</taxon>
        <taxon>Laurasiatheria</taxon>
        <taxon>Chiroptera</taxon>
        <taxon>Yangochiroptera</taxon>
        <taxon>Phyllostomidae</taxon>
        <taxon>Phyllostominae</taxon>
        <taxon>Phyllostomus</taxon>
    </lineage>
</organism>
<dbReference type="EMBL" id="JABVXQ010000012">
    <property type="protein sequence ID" value="KAF6084343.1"/>
    <property type="molecule type" value="Genomic_DNA"/>
</dbReference>
<dbReference type="Proteomes" id="UP000664940">
    <property type="component" value="Unassembled WGS sequence"/>
</dbReference>
<gene>
    <name evidence="2" type="ORF">HJG60_008614</name>
</gene>
<evidence type="ECO:0000313" key="3">
    <source>
        <dbReference type="Proteomes" id="UP000664940"/>
    </source>
</evidence>
<accession>A0A833Z0G1</accession>
<proteinExistence type="predicted"/>
<protein>
    <submittedName>
        <fullName evidence="2">Uncharacterized protein</fullName>
    </submittedName>
</protein>
<reference evidence="2 3" key="1">
    <citation type="journal article" date="2020" name="Nature">
        <title>Six reference-quality genomes reveal evolution of bat adaptations.</title>
        <authorList>
            <person name="Jebb D."/>
            <person name="Huang Z."/>
            <person name="Pippel M."/>
            <person name="Hughes G.M."/>
            <person name="Lavrichenko K."/>
            <person name="Devanna P."/>
            <person name="Winkler S."/>
            <person name="Jermiin L.S."/>
            <person name="Skirmuntt E.C."/>
            <person name="Katzourakis A."/>
            <person name="Burkitt-Gray L."/>
            <person name="Ray D.A."/>
            <person name="Sullivan K.A.M."/>
            <person name="Roscito J.G."/>
            <person name="Kirilenko B.M."/>
            <person name="Davalos L.M."/>
            <person name="Corthals A.P."/>
            <person name="Power M.L."/>
            <person name="Jones G."/>
            <person name="Ransome R.D."/>
            <person name="Dechmann D.K.N."/>
            <person name="Locatelli A.G."/>
            <person name="Puechmaille S.J."/>
            <person name="Fedrigo O."/>
            <person name="Jarvis E.D."/>
            <person name="Hiller M."/>
            <person name="Vernes S.C."/>
            <person name="Myers E.W."/>
            <person name="Teeling E.C."/>
        </authorList>
    </citation>
    <scope>NUCLEOTIDE SEQUENCE [LARGE SCALE GENOMIC DNA]</scope>
    <source>
        <strain evidence="2">Bat1K_MPI-CBG_1</strain>
    </source>
</reference>
<evidence type="ECO:0000256" key="1">
    <source>
        <dbReference type="SAM" id="MobiDB-lite"/>
    </source>
</evidence>
<sequence>MGRGVQFRGQSGSRVRGAISRGKFSSGGSQPQVKTHFLESAFQVTEQLFDSCLKAVFRTQGTRMGLDPEEIPPLAIVPTSQLSRPLSWMHHLAVLLWQALGPQTLGGPPSACSFPQPRMPVPLPSLPGTTYTTSGLLHTTSSLKPLNNAQAPPPSVFV</sequence>
<name>A0A833Z0G1_9CHIR</name>
<feature type="region of interest" description="Disordered" evidence="1">
    <location>
        <begin position="1"/>
        <end position="31"/>
    </location>
</feature>